<dbReference type="PANTHER" id="PTHR11361:SF148">
    <property type="entry name" value="DNA MISMATCH REPAIR PROTEIN MSH6"/>
    <property type="match status" value="1"/>
</dbReference>
<dbReference type="Gene3D" id="3.30.420.110">
    <property type="entry name" value="MutS, connector domain"/>
    <property type="match status" value="1"/>
</dbReference>
<dbReference type="InterPro" id="IPR007696">
    <property type="entry name" value="DNA_mismatch_repair_MutS_core"/>
</dbReference>
<evidence type="ECO:0000313" key="10">
    <source>
        <dbReference type="EMBL" id="WVN87372.1"/>
    </source>
</evidence>
<sequence length="1205" mass="134369">MVKETPKLDTKQRTLASFFGSPNARPRLSQVAKSSPLTSVAASSPMNEKPRQENGQNTSNIRRKTPLRPGSSSEATAVKNEDDLTPLPRSEASEATRIVASSPLKGGKNAKILKFEDDEDEEMEEPSTVTRCRAKRKVIYVDPDSDDASEREMTTKPANGRKPRKSLKEDSSEDEYRFNEDEDAEMVAALDEYETKHLSSPSKSLSPSPKKAKAKSLTVDKEASSSVSKPPSFTPVRPSIRSTGSTSKSRDSNSFLTTAERKKIQAKEDKRETEQCFDFLVNIKDKDGNRPEDPEYDPRSINIPKKSWQEFTPFEKQFWEIKQNHYDTVLFFQKGKFYELYEDDALIGHQEFDLKLTDRVKMKMVGVPEQSLEFWIAKFLAAGHKVGIVEQAETAIGMEMRTKSKSGGKEIVRRELKQVFTNGTIVDGGYLSSDDPNHLVSVKESVGPDGLSSFGICVADASTGEFSLTAFDDDISLTRLETMFRQVRPKELIHAKGNLSVITTRLLRNILPSYTLWQSFKNNKEFYTAEETIRQLPEIFAAGKAEEGDTIPEAIVNMQDKPLAMEALGGIIFYLKSLNLDKDLISQKNFNIYDPIKEGKNLILDGKTLDHMEVLVNNEGGIAGTLAELLLRCITPSGKRLFQIWLRSPLKEVNAINDRLDAVDDLMNHPRFAGDFTSLCKGLPDLERLISRIHAGSVKQSDFLKVIEAFSKLKKGLENLTDMAELFDSSSVPGLMRTIPDLSEMIESIRGMFSVQENEKTLAITPNSGADADCDAADAEVDRIESELAEILAEAVKTLKTKDVQYWHSAQGGKEIYQIQVPTGVKVPAKWTKQSGTKNYNRYYTPDTIPVIRQLQEARETQTAAKREFFKHLMAEFSKDRQIWLKAVRVIAELDCLVSLAKASSDMDEPKCRPTLLVSDSAYISFQSLRHPSMCLRSDFISNDVKLGGTNPRQILLTGPNMAGKSTLLRMTAMGVIMAQMGCYVPAETAELSPIDRIQTRMGAYDNMFASASTFKVELDECSRILREAGPCSLVILDELGRGTSTYDGMAIAGAVLHHIATHTLPLGFFATHYGSLTDDFTYHPNIRKMHMQTHVDDERKQVVFLYKLIPGVAESSHGTHVARMAGVPTEVVLRAESVSSQFFAAFGEKLVNRRQSKLPLVAQADFAWLMKVVDGLQEAENTGLAKLGDVMDMISMCVGRYEMS</sequence>
<comment type="function">
    <text evidence="6 7">Component of the post-replicative DNA mismatch repair system (MMR).</text>
</comment>
<dbReference type="FunFam" id="3.30.420.110:FF:000013">
    <property type="entry name" value="DNA mismatch repair protein"/>
    <property type="match status" value="1"/>
</dbReference>
<dbReference type="FunFam" id="3.40.1170.10:FF:000002">
    <property type="entry name" value="DNA mismatch repair protein"/>
    <property type="match status" value="1"/>
</dbReference>
<dbReference type="InterPro" id="IPR036187">
    <property type="entry name" value="DNA_mismatch_repair_MutS_sf"/>
</dbReference>
<dbReference type="Pfam" id="PF05190">
    <property type="entry name" value="MutS_IV"/>
    <property type="match status" value="1"/>
</dbReference>
<name>A0AAJ8JS33_9TREE</name>
<evidence type="ECO:0000256" key="8">
    <source>
        <dbReference type="SAM" id="MobiDB-lite"/>
    </source>
</evidence>
<dbReference type="SUPFAM" id="SSF55271">
    <property type="entry name" value="DNA repair protein MutS, domain I"/>
    <property type="match status" value="1"/>
</dbReference>
<dbReference type="InterPro" id="IPR000432">
    <property type="entry name" value="DNA_mismatch_repair_MutS_C"/>
</dbReference>
<feature type="compositionally biased region" description="Basic and acidic residues" evidence="8">
    <location>
        <begin position="1"/>
        <end position="12"/>
    </location>
</feature>
<reference evidence="10" key="1">
    <citation type="submission" date="2016-06" db="EMBL/GenBank/DDBJ databases">
        <authorList>
            <person name="Cuomo C."/>
            <person name="Litvintseva A."/>
            <person name="Heitman J."/>
            <person name="Chen Y."/>
            <person name="Sun S."/>
            <person name="Springer D."/>
            <person name="Dromer F."/>
            <person name="Young S."/>
            <person name="Zeng Q."/>
            <person name="Chapman S."/>
            <person name="Gujja S."/>
            <person name="Saif S."/>
            <person name="Birren B."/>
        </authorList>
    </citation>
    <scope>NUCLEOTIDE SEQUENCE</scope>
    <source>
        <strain evidence="10">CBS 7841</strain>
    </source>
</reference>
<reference evidence="10" key="3">
    <citation type="submission" date="2024-01" db="EMBL/GenBank/DDBJ databases">
        <authorList>
            <person name="Coelho M.A."/>
            <person name="David-Palma M."/>
            <person name="Shea T."/>
            <person name="Sun S."/>
            <person name="Cuomo C.A."/>
            <person name="Heitman J."/>
        </authorList>
    </citation>
    <scope>NUCLEOTIDE SEQUENCE</scope>
    <source>
        <strain evidence="10">CBS 7841</strain>
    </source>
</reference>
<dbReference type="GO" id="GO:0030983">
    <property type="term" value="F:mismatched DNA binding"/>
    <property type="evidence" value="ECO:0007669"/>
    <property type="project" value="UniProtKB-UniRule"/>
</dbReference>
<feature type="compositionally biased region" description="Basic and acidic residues" evidence="8">
    <location>
        <begin position="166"/>
        <end position="179"/>
    </location>
</feature>
<dbReference type="SUPFAM" id="SSF53150">
    <property type="entry name" value="DNA repair protein MutS, domain II"/>
    <property type="match status" value="1"/>
</dbReference>
<evidence type="ECO:0000256" key="6">
    <source>
        <dbReference type="PIRNR" id="PIRNR037677"/>
    </source>
</evidence>
<dbReference type="RefSeq" id="XP_066068072.1">
    <property type="nucleotide sequence ID" value="XM_066211975.1"/>
</dbReference>
<dbReference type="Gene3D" id="3.40.50.300">
    <property type="entry name" value="P-loop containing nucleotide triphosphate hydrolases"/>
    <property type="match status" value="1"/>
</dbReference>
<dbReference type="Pfam" id="PF01624">
    <property type="entry name" value="MutS_I"/>
    <property type="match status" value="1"/>
</dbReference>
<dbReference type="Pfam" id="PF05188">
    <property type="entry name" value="MutS_II"/>
    <property type="match status" value="1"/>
</dbReference>
<dbReference type="AlphaFoldDB" id="A0AAJ8JS33"/>
<evidence type="ECO:0000259" key="9">
    <source>
        <dbReference type="PROSITE" id="PS00486"/>
    </source>
</evidence>
<dbReference type="GO" id="GO:0005524">
    <property type="term" value="F:ATP binding"/>
    <property type="evidence" value="ECO:0007669"/>
    <property type="project" value="UniProtKB-UniRule"/>
</dbReference>
<keyword evidence="2 6" id="KW-0547">Nucleotide-binding</keyword>
<gene>
    <name evidence="10" type="ORF">L203_102550</name>
</gene>
<dbReference type="Gene3D" id="1.10.1420.10">
    <property type="match status" value="2"/>
</dbReference>
<dbReference type="Pfam" id="PF05192">
    <property type="entry name" value="MutS_III"/>
    <property type="match status" value="1"/>
</dbReference>
<dbReference type="GO" id="GO:0032301">
    <property type="term" value="C:MutSalpha complex"/>
    <property type="evidence" value="ECO:0007669"/>
    <property type="project" value="TreeGrafter"/>
</dbReference>
<dbReference type="Pfam" id="PF00488">
    <property type="entry name" value="MutS_V"/>
    <property type="match status" value="1"/>
</dbReference>
<dbReference type="SUPFAM" id="SSF52540">
    <property type="entry name" value="P-loop containing nucleoside triphosphate hydrolases"/>
    <property type="match status" value="1"/>
</dbReference>
<feature type="compositionally biased region" description="Basic and acidic residues" evidence="8">
    <location>
        <begin position="259"/>
        <end position="269"/>
    </location>
</feature>
<dbReference type="EMBL" id="CP143786">
    <property type="protein sequence ID" value="WVN87372.1"/>
    <property type="molecule type" value="Genomic_DNA"/>
</dbReference>
<keyword evidence="5 6" id="KW-0238">DNA-binding</keyword>
<dbReference type="InterPro" id="IPR045076">
    <property type="entry name" value="MutS"/>
</dbReference>
<keyword evidence="6 7" id="KW-0234">DNA repair</keyword>
<accession>A0AAJ8JS33</accession>
<evidence type="ECO:0000256" key="2">
    <source>
        <dbReference type="ARBA" id="ARBA00022741"/>
    </source>
</evidence>
<dbReference type="InterPro" id="IPR017261">
    <property type="entry name" value="DNA_mismatch_repair_MutS/MSH"/>
</dbReference>
<evidence type="ECO:0000256" key="7">
    <source>
        <dbReference type="RuleBase" id="RU003756"/>
    </source>
</evidence>
<reference evidence="10" key="2">
    <citation type="journal article" date="2022" name="Elife">
        <title>Obligate sexual reproduction of a homothallic fungus closely related to the Cryptococcus pathogenic species complex.</title>
        <authorList>
            <person name="Passer A.R."/>
            <person name="Clancey S.A."/>
            <person name="Shea T."/>
            <person name="David-Palma M."/>
            <person name="Averette A.F."/>
            <person name="Boekhout T."/>
            <person name="Porcel B.M."/>
            <person name="Nowrousian M."/>
            <person name="Cuomo C.A."/>
            <person name="Sun S."/>
            <person name="Heitman J."/>
            <person name="Coelho M.A."/>
        </authorList>
    </citation>
    <scope>NUCLEOTIDE SEQUENCE</scope>
    <source>
        <strain evidence="10">CBS 7841</strain>
    </source>
</reference>
<dbReference type="Gene3D" id="3.40.1170.10">
    <property type="entry name" value="DNA repair protein MutS, domain I"/>
    <property type="match status" value="1"/>
</dbReference>
<evidence type="ECO:0000256" key="1">
    <source>
        <dbReference type="ARBA" id="ARBA00006271"/>
    </source>
</evidence>
<keyword evidence="4 6" id="KW-0067">ATP-binding</keyword>
<dbReference type="InterPro" id="IPR007861">
    <property type="entry name" value="DNA_mismatch_repair_MutS_clamp"/>
</dbReference>
<dbReference type="PANTHER" id="PTHR11361">
    <property type="entry name" value="DNA MISMATCH REPAIR PROTEIN MUTS FAMILY MEMBER"/>
    <property type="match status" value="1"/>
</dbReference>
<feature type="compositionally biased region" description="Low complexity" evidence="8">
    <location>
        <begin position="198"/>
        <end position="209"/>
    </location>
</feature>
<comment type="similarity">
    <text evidence="1 6 7">Belongs to the DNA mismatch repair MutS family.</text>
</comment>
<evidence type="ECO:0000313" key="11">
    <source>
        <dbReference type="Proteomes" id="UP000094043"/>
    </source>
</evidence>
<dbReference type="PROSITE" id="PS00486">
    <property type="entry name" value="DNA_MISMATCH_REPAIR_2"/>
    <property type="match status" value="1"/>
</dbReference>
<dbReference type="PIRSF" id="PIRSF037677">
    <property type="entry name" value="DNA_mis_repair_Msh6"/>
    <property type="match status" value="1"/>
</dbReference>
<feature type="compositionally biased region" description="Acidic residues" evidence="8">
    <location>
        <begin position="116"/>
        <end position="125"/>
    </location>
</feature>
<proteinExistence type="inferred from homology"/>
<feature type="compositionally biased region" description="Polar residues" evidence="8">
    <location>
        <begin position="31"/>
        <end position="46"/>
    </location>
</feature>
<dbReference type="FunFam" id="3.40.50.300:FF:001752">
    <property type="entry name" value="DNA mismatch repair protein"/>
    <property type="match status" value="1"/>
</dbReference>
<dbReference type="SMART" id="SM00534">
    <property type="entry name" value="MUTSac"/>
    <property type="match status" value="1"/>
</dbReference>
<dbReference type="NCBIfam" id="NF003810">
    <property type="entry name" value="PRK05399.1"/>
    <property type="match status" value="1"/>
</dbReference>
<evidence type="ECO:0000256" key="4">
    <source>
        <dbReference type="ARBA" id="ARBA00022840"/>
    </source>
</evidence>
<dbReference type="SUPFAM" id="SSF48334">
    <property type="entry name" value="DNA repair protein MutS, domain III"/>
    <property type="match status" value="1"/>
</dbReference>
<dbReference type="GeneID" id="91086762"/>
<dbReference type="InterPro" id="IPR036678">
    <property type="entry name" value="MutS_con_dom_sf"/>
</dbReference>
<keyword evidence="3 6" id="KW-0227">DNA damage</keyword>
<organism evidence="10 11">
    <name type="scientific">Cryptococcus depauperatus CBS 7841</name>
    <dbReference type="NCBI Taxonomy" id="1295531"/>
    <lineage>
        <taxon>Eukaryota</taxon>
        <taxon>Fungi</taxon>
        <taxon>Dikarya</taxon>
        <taxon>Basidiomycota</taxon>
        <taxon>Agaricomycotina</taxon>
        <taxon>Tremellomycetes</taxon>
        <taxon>Tremellales</taxon>
        <taxon>Cryptococcaceae</taxon>
        <taxon>Cryptococcus</taxon>
    </lineage>
</organism>
<evidence type="ECO:0000256" key="5">
    <source>
        <dbReference type="ARBA" id="ARBA00023125"/>
    </source>
</evidence>
<keyword evidence="11" id="KW-1185">Reference proteome</keyword>
<protein>
    <recommendedName>
        <fullName evidence="6">DNA mismatch repair protein</fullName>
    </recommendedName>
</protein>
<dbReference type="InterPro" id="IPR027417">
    <property type="entry name" value="P-loop_NTPase"/>
</dbReference>
<feature type="region of interest" description="Disordered" evidence="8">
    <location>
        <begin position="1"/>
        <end position="269"/>
    </location>
</feature>
<dbReference type="SMART" id="SM00533">
    <property type="entry name" value="MUTSd"/>
    <property type="match status" value="1"/>
</dbReference>
<feature type="compositionally biased region" description="Polar residues" evidence="8">
    <location>
        <begin position="240"/>
        <end position="257"/>
    </location>
</feature>
<feature type="domain" description="DNA mismatch repair proteins mutS family" evidence="9">
    <location>
        <begin position="1033"/>
        <end position="1049"/>
    </location>
</feature>
<evidence type="ECO:0000256" key="3">
    <source>
        <dbReference type="ARBA" id="ARBA00022763"/>
    </source>
</evidence>
<dbReference type="InterPro" id="IPR007695">
    <property type="entry name" value="DNA_mismatch_repair_MutS-lik_N"/>
</dbReference>
<dbReference type="GO" id="GO:0140664">
    <property type="term" value="F:ATP-dependent DNA damage sensor activity"/>
    <property type="evidence" value="ECO:0007669"/>
    <property type="project" value="InterPro"/>
</dbReference>
<dbReference type="GO" id="GO:0006298">
    <property type="term" value="P:mismatch repair"/>
    <property type="evidence" value="ECO:0007669"/>
    <property type="project" value="InterPro"/>
</dbReference>
<dbReference type="InterPro" id="IPR007860">
    <property type="entry name" value="DNA_mmatch_repair_MutS_con_dom"/>
</dbReference>
<dbReference type="InterPro" id="IPR016151">
    <property type="entry name" value="DNA_mismatch_repair_MutS_N"/>
</dbReference>
<dbReference type="Proteomes" id="UP000094043">
    <property type="component" value="Chromosome 3"/>
</dbReference>
<dbReference type="KEGG" id="cdep:91086762"/>